<sequence length="481" mass="54287">MLNRWYKSFYIKIFLSFLVTCILFFVGLALFWNAYFTDLFYKDKKELLSSRFAEVSKLLPNVQEGTISTRELRFGVRIIARSINGSVWLVDGQGVVLNGSSEREGSVIPKAMDPLFIEGLKGYSGFIAGQYRFDPRARDGLLTYYAPAQMNGQPIVIFLNVPAVEVSEALAAVRWNIVVPLLFSLLTVGIILYILSRKLAGPLQQMNRAALEVAGGDFTARVPITSEDEVGELAKSFNFMVDQLVQWEDARQEFLANVSHELRSPLTSLRGLIIAMNDKVIPEERYGHYLKICDYEVQRLQRLVNDLLDLARIQNGMDVFRTRPLLLQEKIGETLELLRTAMNDKRIALQERMPDEDDEPVIAELDPDRFAQILQNLLYNAIQFTPAGGTITVELRSEGERAVIVIRDTGIGMAEEELHRIWDRFYKVEHSRASLSEGTGLGLTIVKHLVNGMKGTIAVTSELGAGTEFTLTFPLSESWDY</sequence>
<dbReference type="RefSeq" id="WP_133226072.1">
    <property type="nucleotide sequence ID" value="NZ_SMRT01000002.1"/>
</dbReference>
<dbReference type="Gene3D" id="3.30.565.10">
    <property type="entry name" value="Histidine kinase-like ATPase, C-terminal domain"/>
    <property type="match status" value="1"/>
</dbReference>
<dbReference type="Gene3D" id="6.10.340.10">
    <property type="match status" value="1"/>
</dbReference>
<evidence type="ECO:0000256" key="1">
    <source>
        <dbReference type="ARBA" id="ARBA00000085"/>
    </source>
</evidence>
<dbReference type="FunFam" id="1.10.287.130:FF:000001">
    <property type="entry name" value="Two-component sensor histidine kinase"/>
    <property type="match status" value="1"/>
</dbReference>
<dbReference type="SUPFAM" id="SSF55874">
    <property type="entry name" value="ATPase domain of HSP90 chaperone/DNA topoisomerase II/histidine kinase"/>
    <property type="match status" value="1"/>
</dbReference>
<evidence type="ECO:0000256" key="11">
    <source>
        <dbReference type="ARBA" id="ARBA00022989"/>
    </source>
</evidence>
<comment type="caution">
    <text evidence="17">The sequence shown here is derived from an EMBL/GenBank/DDBJ whole genome shotgun (WGS) entry which is preliminary data.</text>
</comment>
<gene>
    <name evidence="17" type="ORF">E1757_06735</name>
</gene>
<evidence type="ECO:0000256" key="4">
    <source>
        <dbReference type="ARBA" id="ARBA00022475"/>
    </source>
</evidence>
<protein>
    <recommendedName>
        <fullName evidence="3">histidine kinase</fullName>
        <ecNumber evidence="3">2.7.13.3</ecNumber>
    </recommendedName>
</protein>
<keyword evidence="6" id="KW-0808">Transferase</keyword>
<dbReference type="EC" id="2.7.13.3" evidence="3"/>
<feature type="domain" description="Histidine kinase" evidence="15">
    <location>
        <begin position="257"/>
        <end position="477"/>
    </location>
</feature>
<dbReference type="SUPFAM" id="SSF47384">
    <property type="entry name" value="Homodimeric domain of signal transducing histidine kinase"/>
    <property type="match status" value="1"/>
</dbReference>
<dbReference type="GO" id="GO:0005524">
    <property type="term" value="F:ATP binding"/>
    <property type="evidence" value="ECO:0007669"/>
    <property type="project" value="UniProtKB-KW"/>
</dbReference>
<evidence type="ECO:0000256" key="12">
    <source>
        <dbReference type="ARBA" id="ARBA00023012"/>
    </source>
</evidence>
<dbReference type="SMART" id="SM00388">
    <property type="entry name" value="HisKA"/>
    <property type="match status" value="1"/>
</dbReference>
<evidence type="ECO:0000313" key="17">
    <source>
        <dbReference type="EMBL" id="TDF99535.1"/>
    </source>
</evidence>
<dbReference type="Gene3D" id="1.10.287.130">
    <property type="match status" value="1"/>
</dbReference>
<dbReference type="SMART" id="SM00387">
    <property type="entry name" value="HATPase_c"/>
    <property type="match status" value="1"/>
</dbReference>
<keyword evidence="7 14" id="KW-0812">Transmembrane</keyword>
<dbReference type="InterPro" id="IPR036890">
    <property type="entry name" value="HATPase_C_sf"/>
</dbReference>
<comment type="catalytic activity">
    <reaction evidence="1">
        <text>ATP + protein L-histidine = ADP + protein N-phospho-L-histidine.</text>
        <dbReference type="EC" id="2.7.13.3"/>
    </reaction>
</comment>
<accession>A0A4R5KWL0</accession>
<keyword evidence="10" id="KW-0067">ATP-binding</keyword>
<evidence type="ECO:0000256" key="2">
    <source>
        <dbReference type="ARBA" id="ARBA00004651"/>
    </source>
</evidence>
<keyword evidence="13 14" id="KW-0472">Membrane</keyword>
<dbReference type="PANTHER" id="PTHR45436:SF5">
    <property type="entry name" value="SENSOR HISTIDINE KINASE TRCS"/>
    <property type="match status" value="1"/>
</dbReference>
<evidence type="ECO:0000256" key="14">
    <source>
        <dbReference type="SAM" id="Phobius"/>
    </source>
</evidence>
<keyword evidence="4" id="KW-1003">Cell membrane</keyword>
<dbReference type="GO" id="GO:0000155">
    <property type="term" value="F:phosphorelay sensor kinase activity"/>
    <property type="evidence" value="ECO:0007669"/>
    <property type="project" value="InterPro"/>
</dbReference>
<keyword evidence="9 17" id="KW-0418">Kinase</keyword>
<dbReference type="InterPro" id="IPR004358">
    <property type="entry name" value="Sig_transdc_His_kin-like_C"/>
</dbReference>
<dbReference type="InterPro" id="IPR050428">
    <property type="entry name" value="TCS_sensor_his_kinase"/>
</dbReference>
<evidence type="ECO:0000256" key="8">
    <source>
        <dbReference type="ARBA" id="ARBA00022741"/>
    </source>
</evidence>
<dbReference type="OrthoDB" id="9813151at2"/>
<feature type="transmembrane region" description="Helical" evidence="14">
    <location>
        <begin position="177"/>
        <end position="196"/>
    </location>
</feature>
<evidence type="ECO:0000256" key="10">
    <source>
        <dbReference type="ARBA" id="ARBA00022840"/>
    </source>
</evidence>
<dbReference type="CDD" id="cd06225">
    <property type="entry name" value="HAMP"/>
    <property type="match status" value="1"/>
</dbReference>
<feature type="domain" description="HAMP" evidence="16">
    <location>
        <begin position="197"/>
        <end position="249"/>
    </location>
</feature>
<dbReference type="Proteomes" id="UP000295636">
    <property type="component" value="Unassembled WGS sequence"/>
</dbReference>
<keyword evidence="12" id="KW-0902">Two-component regulatory system</keyword>
<feature type="transmembrane region" description="Helical" evidence="14">
    <location>
        <begin position="9"/>
        <end position="32"/>
    </location>
</feature>
<dbReference type="PROSITE" id="PS50885">
    <property type="entry name" value="HAMP"/>
    <property type="match status" value="1"/>
</dbReference>
<organism evidence="17 18">
    <name type="scientific">Paenibacillus piri</name>
    <dbReference type="NCBI Taxonomy" id="2547395"/>
    <lineage>
        <taxon>Bacteria</taxon>
        <taxon>Bacillati</taxon>
        <taxon>Bacillota</taxon>
        <taxon>Bacilli</taxon>
        <taxon>Bacillales</taxon>
        <taxon>Paenibacillaceae</taxon>
        <taxon>Paenibacillus</taxon>
    </lineage>
</organism>
<dbReference type="Pfam" id="PF02518">
    <property type="entry name" value="HATPase_c"/>
    <property type="match status" value="1"/>
</dbReference>
<comment type="subcellular location">
    <subcellularLocation>
        <location evidence="2">Cell membrane</location>
        <topology evidence="2">Multi-pass membrane protein</topology>
    </subcellularLocation>
</comment>
<dbReference type="FunFam" id="3.30.565.10:FF:000006">
    <property type="entry name" value="Sensor histidine kinase WalK"/>
    <property type="match status" value="1"/>
</dbReference>
<proteinExistence type="predicted"/>
<dbReference type="InterPro" id="IPR036097">
    <property type="entry name" value="HisK_dim/P_sf"/>
</dbReference>
<dbReference type="PROSITE" id="PS50109">
    <property type="entry name" value="HIS_KIN"/>
    <property type="match status" value="1"/>
</dbReference>
<dbReference type="CDD" id="cd00082">
    <property type="entry name" value="HisKA"/>
    <property type="match status" value="1"/>
</dbReference>
<keyword evidence="11 14" id="KW-1133">Transmembrane helix</keyword>
<dbReference type="GO" id="GO:0005886">
    <property type="term" value="C:plasma membrane"/>
    <property type="evidence" value="ECO:0007669"/>
    <property type="project" value="UniProtKB-SubCell"/>
</dbReference>
<evidence type="ECO:0000259" key="16">
    <source>
        <dbReference type="PROSITE" id="PS50885"/>
    </source>
</evidence>
<name>A0A4R5KWL0_9BACL</name>
<dbReference type="PANTHER" id="PTHR45436">
    <property type="entry name" value="SENSOR HISTIDINE KINASE YKOH"/>
    <property type="match status" value="1"/>
</dbReference>
<keyword evidence="18" id="KW-1185">Reference proteome</keyword>
<keyword evidence="8" id="KW-0547">Nucleotide-binding</keyword>
<evidence type="ECO:0000256" key="13">
    <source>
        <dbReference type="ARBA" id="ARBA00023136"/>
    </source>
</evidence>
<dbReference type="InterPro" id="IPR003661">
    <property type="entry name" value="HisK_dim/P_dom"/>
</dbReference>
<evidence type="ECO:0000256" key="7">
    <source>
        <dbReference type="ARBA" id="ARBA00022692"/>
    </source>
</evidence>
<dbReference type="SUPFAM" id="SSF158472">
    <property type="entry name" value="HAMP domain-like"/>
    <property type="match status" value="1"/>
</dbReference>
<keyword evidence="5" id="KW-0597">Phosphoprotein</keyword>
<evidence type="ECO:0000256" key="9">
    <source>
        <dbReference type="ARBA" id="ARBA00022777"/>
    </source>
</evidence>
<dbReference type="InterPro" id="IPR003594">
    <property type="entry name" value="HATPase_dom"/>
</dbReference>
<dbReference type="SMART" id="SM00304">
    <property type="entry name" value="HAMP"/>
    <property type="match status" value="1"/>
</dbReference>
<evidence type="ECO:0000256" key="3">
    <source>
        <dbReference type="ARBA" id="ARBA00012438"/>
    </source>
</evidence>
<dbReference type="EMBL" id="SMRT01000002">
    <property type="protein sequence ID" value="TDF99535.1"/>
    <property type="molecule type" value="Genomic_DNA"/>
</dbReference>
<evidence type="ECO:0000256" key="5">
    <source>
        <dbReference type="ARBA" id="ARBA00022553"/>
    </source>
</evidence>
<evidence type="ECO:0000259" key="15">
    <source>
        <dbReference type="PROSITE" id="PS50109"/>
    </source>
</evidence>
<dbReference type="PRINTS" id="PR00344">
    <property type="entry name" value="BCTRLSENSOR"/>
</dbReference>
<evidence type="ECO:0000256" key="6">
    <source>
        <dbReference type="ARBA" id="ARBA00022679"/>
    </source>
</evidence>
<dbReference type="AlphaFoldDB" id="A0A4R5KWL0"/>
<dbReference type="InterPro" id="IPR005467">
    <property type="entry name" value="His_kinase_dom"/>
</dbReference>
<dbReference type="CDD" id="cd00075">
    <property type="entry name" value="HATPase"/>
    <property type="match status" value="1"/>
</dbReference>
<evidence type="ECO:0000313" key="18">
    <source>
        <dbReference type="Proteomes" id="UP000295636"/>
    </source>
</evidence>
<dbReference type="Pfam" id="PF00672">
    <property type="entry name" value="HAMP"/>
    <property type="match status" value="1"/>
</dbReference>
<dbReference type="InterPro" id="IPR003660">
    <property type="entry name" value="HAMP_dom"/>
</dbReference>
<dbReference type="Pfam" id="PF00512">
    <property type="entry name" value="HisKA"/>
    <property type="match status" value="1"/>
</dbReference>
<reference evidence="17 18" key="1">
    <citation type="submission" date="2019-03" db="EMBL/GenBank/DDBJ databases">
        <title>This is whole genome sequence of Paenibacillus sp MS74 strain.</title>
        <authorList>
            <person name="Trinh H.N."/>
        </authorList>
    </citation>
    <scope>NUCLEOTIDE SEQUENCE [LARGE SCALE GENOMIC DNA]</scope>
    <source>
        <strain evidence="17 18">MS74</strain>
    </source>
</reference>